<gene>
    <name evidence="4" type="primary">hflD</name>
    <name evidence="5" type="ORF">BET10_19785</name>
</gene>
<dbReference type="InterPro" id="IPR007451">
    <property type="entry name" value="HflD"/>
</dbReference>
<dbReference type="InterPro" id="IPR035932">
    <property type="entry name" value="HflD-like_sf"/>
</dbReference>
<dbReference type="PANTHER" id="PTHR38100:SF1">
    <property type="entry name" value="HIGH FREQUENCY LYSOGENIZATION PROTEIN HFLD"/>
    <property type="match status" value="1"/>
</dbReference>
<dbReference type="AlphaFoldDB" id="A0A1S1MSZ6"/>
<comment type="subcellular location">
    <subcellularLocation>
        <location evidence="4">Cytoplasm</location>
    </subcellularLocation>
    <subcellularLocation>
        <location evidence="4">Cell membrane</location>
        <topology evidence="4">Peripheral membrane protein</topology>
        <orientation evidence="4">Cytoplasmic side</orientation>
    </subcellularLocation>
</comment>
<dbReference type="Pfam" id="PF04356">
    <property type="entry name" value="DUF489"/>
    <property type="match status" value="1"/>
</dbReference>
<evidence type="ECO:0000313" key="6">
    <source>
        <dbReference type="Proteomes" id="UP000179786"/>
    </source>
</evidence>
<proteinExistence type="inferred from homology"/>
<dbReference type="Proteomes" id="UP000179786">
    <property type="component" value="Unassembled WGS sequence"/>
</dbReference>
<evidence type="ECO:0000256" key="2">
    <source>
        <dbReference type="ARBA" id="ARBA00022490"/>
    </source>
</evidence>
<dbReference type="RefSeq" id="WP_070987041.1">
    <property type="nucleotide sequence ID" value="NZ_MKJU01000031.1"/>
</dbReference>
<dbReference type="STRING" id="1859457.BET10_19785"/>
<dbReference type="Gene3D" id="1.10.3890.10">
    <property type="entry name" value="HflD-like"/>
    <property type="match status" value="1"/>
</dbReference>
<evidence type="ECO:0000256" key="3">
    <source>
        <dbReference type="ARBA" id="ARBA00023136"/>
    </source>
</evidence>
<keyword evidence="1 4" id="KW-1003">Cell membrane</keyword>
<reference evidence="5 6" key="1">
    <citation type="submission" date="2016-09" db="EMBL/GenBank/DDBJ databases">
        <title>Pseudoalteromonas amylolytica sp. nov., isolated from the surface seawater.</title>
        <authorList>
            <person name="Wu Y.-H."/>
            <person name="Cheng H."/>
            <person name="Jin X.-B."/>
            <person name="Wang C.-S."/>
            <person name="Xu X.-W."/>
        </authorList>
    </citation>
    <scope>NUCLEOTIDE SEQUENCE [LARGE SCALE GENOMIC DNA]</scope>
    <source>
        <strain evidence="5 6">JW1</strain>
    </source>
</reference>
<keyword evidence="4" id="KW-0175">Coiled coil</keyword>
<dbReference type="GO" id="GO:0005886">
    <property type="term" value="C:plasma membrane"/>
    <property type="evidence" value="ECO:0007669"/>
    <property type="project" value="UniProtKB-SubCell"/>
</dbReference>
<evidence type="ECO:0000313" key="5">
    <source>
        <dbReference type="EMBL" id="OHU88317.1"/>
    </source>
</evidence>
<dbReference type="NCBIfam" id="NF001246">
    <property type="entry name" value="PRK00218.1-2"/>
    <property type="match status" value="1"/>
</dbReference>
<dbReference type="SUPFAM" id="SSF101322">
    <property type="entry name" value="YcfC-like"/>
    <property type="match status" value="1"/>
</dbReference>
<evidence type="ECO:0000256" key="4">
    <source>
        <dbReference type="HAMAP-Rule" id="MF_00695"/>
    </source>
</evidence>
<comment type="similarity">
    <text evidence="4">Belongs to the HflD family.</text>
</comment>
<dbReference type="OrthoDB" id="9788031at2"/>
<feature type="coiled-coil region" evidence="4">
    <location>
        <begin position="86"/>
        <end position="113"/>
    </location>
</feature>
<evidence type="ECO:0000256" key="1">
    <source>
        <dbReference type="ARBA" id="ARBA00022475"/>
    </source>
</evidence>
<accession>A0A1S1MSZ6</accession>
<organism evidence="5 6">
    <name type="scientific">Pseudoalteromonas amylolytica</name>
    <dbReference type="NCBI Taxonomy" id="1859457"/>
    <lineage>
        <taxon>Bacteria</taxon>
        <taxon>Pseudomonadati</taxon>
        <taxon>Pseudomonadota</taxon>
        <taxon>Gammaproteobacteria</taxon>
        <taxon>Alteromonadales</taxon>
        <taxon>Pseudoalteromonadaceae</taxon>
        <taxon>Pseudoalteromonas</taxon>
    </lineage>
</organism>
<comment type="caution">
    <text evidence="5">The sequence shown here is derived from an EMBL/GenBank/DDBJ whole genome shotgun (WGS) entry which is preliminary data.</text>
</comment>
<keyword evidence="6" id="KW-1185">Reference proteome</keyword>
<protein>
    <recommendedName>
        <fullName evidence="4">High frequency lysogenization protein HflD homolog</fullName>
    </recommendedName>
</protein>
<keyword evidence="2 4" id="KW-0963">Cytoplasm</keyword>
<dbReference type="HAMAP" id="MF_00695">
    <property type="entry name" value="HflD_protein"/>
    <property type="match status" value="1"/>
</dbReference>
<dbReference type="PANTHER" id="PTHR38100">
    <property type="entry name" value="HIGH FREQUENCY LYSOGENIZATION PROTEIN HFLD"/>
    <property type="match status" value="1"/>
</dbReference>
<sequence length="200" mass="22660">MAANYVMPLAAMCQITHLVQKAAKFGQFNEREVEGFLQSIVNLTPDKPEDVYPDHFALKSGYRTLLAQLTPQGEKDVEMVKYVGSLMQLERALSSNKKALDMLAKRLKDIERQLQHFNLCDDTIIAAFADIYSEVISPLGQKIQVFGQPELLKQPAVQQRVRALLLAGIRSAVLWRQLGGKRRQFFFGKKKIIVQAQSRI</sequence>
<keyword evidence="3 4" id="KW-0472">Membrane</keyword>
<dbReference type="GO" id="GO:0005737">
    <property type="term" value="C:cytoplasm"/>
    <property type="evidence" value="ECO:0007669"/>
    <property type="project" value="UniProtKB-SubCell"/>
</dbReference>
<dbReference type="EMBL" id="MKJU01000031">
    <property type="protein sequence ID" value="OHU88317.1"/>
    <property type="molecule type" value="Genomic_DNA"/>
</dbReference>
<name>A0A1S1MSZ6_9GAMM</name>